<evidence type="ECO:0000313" key="1">
    <source>
        <dbReference type="EMBL" id="QQA59486.1"/>
    </source>
</evidence>
<accession>A0A7T3WZX3</accession>
<reference evidence="1" key="1">
    <citation type="submission" date="2020-12" db="EMBL/GenBank/DDBJ databases">
        <title>GES Beta-lactamases isolated from hospital effluents in Brazil.</title>
        <authorList>
            <person name="Conte D."/>
            <person name="Mesa D."/>
            <person name="Palmeiro J.K."/>
            <person name="Dalla-Costa L.M."/>
        </authorList>
    </citation>
    <scope>NUCLEOTIDE SEQUENCE [LARGE SCALE GENOMIC DNA]</scope>
    <source>
        <strain evidence="1">Aero21</strain>
    </source>
</reference>
<gene>
    <name evidence="1" type="ORF">JC965_14455</name>
</gene>
<dbReference type="EMBL" id="CP065937">
    <property type="protein sequence ID" value="QQA59486.1"/>
    <property type="molecule type" value="Genomic_DNA"/>
</dbReference>
<organism evidence="1">
    <name type="scientific">Aeromonas caviae</name>
    <name type="common">Aeromonas punctata</name>
    <dbReference type="NCBI Taxonomy" id="648"/>
    <lineage>
        <taxon>Bacteria</taxon>
        <taxon>Pseudomonadati</taxon>
        <taxon>Pseudomonadota</taxon>
        <taxon>Gammaproteobacteria</taxon>
        <taxon>Aeromonadales</taxon>
        <taxon>Aeromonadaceae</taxon>
        <taxon>Aeromonas</taxon>
    </lineage>
</organism>
<sequence length="427" mass="48238">MYNQLTDLDELLSKVKSRFSKEYLREAITSYRSGAYRAAVTSTWISICVDVIEKTRELALGGDAEAIKIEKRLGNITPNDFKSMLDFENDVLRIAYEDLGLISLIEKTHLERIKEDRNICAHPTFSLDGAQFIPPPEMVRSYIFQASAYLLNQPPIKGKSILGSIYSLITSESFPEESEKAFIVLKADQYLGRVKDSVYRNVTIILFKRLFKDTAPLSFSLMRKITSALSSIERLNSTEYVTTCREKLTDILSNTDDNNLKRFIVITSIKPDLWSYISEAIKKRVEQTIKVMEVTSLIEYRLTKASENIEDVKSYFISAIAGKTDDELKKLVKESPSPLLVNKAINIFVESGSFASAYNNGVNILLHHGEFIDDDGLKLVFEKSLSSSWRGINQILNAGGIGDVFAELYLKTKCKVLNHKKLSCTEP</sequence>
<protein>
    <submittedName>
        <fullName evidence="1">Uncharacterized protein</fullName>
    </submittedName>
</protein>
<dbReference type="AlphaFoldDB" id="A0A7T3WZX3"/>
<proteinExistence type="predicted"/>
<name>A0A7T3WZX3_AERCA</name>